<evidence type="ECO:0000313" key="4">
    <source>
        <dbReference type="EMBL" id="RDE25187.1"/>
    </source>
</evidence>
<dbReference type="InterPro" id="IPR029787">
    <property type="entry name" value="Nucleotide_cyclase"/>
</dbReference>
<name>A0A369WU50_9GAMM</name>
<dbReference type="OrthoDB" id="9816034at2"/>
<dbReference type="Proteomes" id="UP000253769">
    <property type="component" value="Unassembled WGS sequence"/>
</dbReference>
<dbReference type="NCBIfam" id="TIGR00254">
    <property type="entry name" value="GGDEF"/>
    <property type="match status" value="1"/>
</dbReference>
<dbReference type="CDD" id="cd01948">
    <property type="entry name" value="EAL"/>
    <property type="match status" value="1"/>
</dbReference>
<dbReference type="PROSITE" id="PS50887">
    <property type="entry name" value="GGDEF"/>
    <property type="match status" value="1"/>
</dbReference>
<dbReference type="PANTHER" id="PTHR44757:SF2">
    <property type="entry name" value="BIOFILM ARCHITECTURE MAINTENANCE PROTEIN MBAA"/>
    <property type="match status" value="1"/>
</dbReference>
<evidence type="ECO:0000259" key="3">
    <source>
        <dbReference type="PROSITE" id="PS50887"/>
    </source>
</evidence>
<feature type="domain" description="GGDEF" evidence="3">
    <location>
        <begin position="233"/>
        <end position="366"/>
    </location>
</feature>
<dbReference type="InterPro" id="IPR043128">
    <property type="entry name" value="Rev_trsase/Diguanyl_cyclase"/>
</dbReference>
<dbReference type="PANTHER" id="PTHR44757">
    <property type="entry name" value="DIGUANYLATE CYCLASE DGCP"/>
    <property type="match status" value="1"/>
</dbReference>
<feature type="domain" description="EAL" evidence="2">
    <location>
        <begin position="375"/>
        <end position="629"/>
    </location>
</feature>
<dbReference type="SUPFAM" id="SSF55073">
    <property type="entry name" value="Nucleotide cyclase"/>
    <property type="match status" value="1"/>
</dbReference>
<dbReference type="SMART" id="SM00267">
    <property type="entry name" value="GGDEF"/>
    <property type="match status" value="1"/>
</dbReference>
<dbReference type="AlphaFoldDB" id="A0A369WU50"/>
<keyword evidence="1" id="KW-0472">Membrane</keyword>
<proteinExistence type="predicted"/>
<reference evidence="4 5" key="1">
    <citation type="submission" date="2018-07" db="EMBL/GenBank/DDBJ databases">
        <title>Motiliproteus coralliicola sp. nov., a bacterium isolated from Coral.</title>
        <authorList>
            <person name="Wang G."/>
        </authorList>
    </citation>
    <scope>NUCLEOTIDE SEQUENCE [LARGE SCALE GENOMIC DNA]</scope>
    <source>
        <strain evidence="4 5">C34</strain>
    </source>
</reference>
<dbReference type="SUPFAM" id="SSF141868">
    <property type="entry name" value="EAL domain-like"/>
    <property type="match status" value="1"/>
</dbReference>
<protein>
    <submittedName>
        <fullName evidence="4">EAL domain-containing protein</fullName>
    </submittedName>
</protein>
<gene>
    <name evidence="4" type="ORF">DV711_06420</name>
</gene>
<dbReference type="Gene3D" id="3.20.20.450">
    <property type="entry name" value="EAL domain"/>
    <property type="match status" value="1"/>
</dbReference>
<accession>A0A369WU50</accession>
<feature type="transmembrane region" description="Helical" evidence="1">
    <location>
        <begin position="173"/>
        <end position="193"/>
    </location>
</feature>
<evidence type="ECO:0000256" key="1">
    <source>
        <dbReference type="SAM" id="Phobius"/>
    </source>
</evidence>
<evidence type="ECO:0000259" key="2">
    <source>
        <dbReference type="PROSITE" id="PS50883"/>
    </source>
</evidence>
<dbReference type="EMBL" id="QQOH01000001">
    <property type="protein sequence ID" value="RDE25187.1"/>
    <property type="molecule type" value="Genomic_DNA"/>
</dbReference>
<dbReference type="Gene3D" id="3.30.70.270">
    <property type="match status" value="1"/>
</dbReference>
<comment type="caution">
    <text evidence="4">The sequence shown here is derived from an EMBL/GenBank/DDBJ whole genome shotgun (WGS) entry which is preliminary data.</text>
</comment>
<dbReference type="Pfam" id="PF00990">
    <property type="entry name" value="GGDEF"/>
    <property type="match status" value="1"/>
</dbReference>
<keyword evidence="1" id="KW-0812">Transmembrane</keyword>
<keyword evidence="5" id="KW-1185">Reference proteome</keyword>
<sequence length="656" mass="73839">MTLPAPLRLVGMILLVLVFGVSSYISYKVNSETSRAISTSVKVGAWAASELEGEFTKFDYALLEVAAGQGNLDRLILRYDLLWSRIETLLTGEETATVRSDRQSRALLDELMVLVRRIEPTVMNLAMDDRQGARALIAQLAPYRHRIRDLNVSSFSSDRVRERLVQSFEERRMLALSVLGLVLSGSLLVLLLIRESARNHRLALHDPLTRLPNRKHFTDKVAKAERDQSNGFDRIGVLIIDLNNFKEINDTYGHDSGDELLRVIARRLRGCVREQELVARLGGDEFAVLLRQQVSPQSCSQLAHRLCESITQEVRLGSFRVRPSASIGVSIFPDDGQSLQDVIVNADMAMYRAKQDYGASYRLFEPSMTQAMRRIRELSKGLEAALEDDQLQLHYQPIVDLSGCRIQAVEAVLCWQNSDYGLINAAEIEQVAEESGMAGPLGEWVLERVGAQYTDWLQQGIKPIQIAVNLSASMLWRQDLLPVLEQLLKRSSMPAYNLMLEIREETVLRSKDSAVEKILQLKQYGIEIALDDFGTGYSSLSHLRRLPLDKLKIDPIFIQDLNKLNPDLRFIRSLLSMAESLSMTVVAEGIDAERQWHDLAAEGCRQGQGELFGPPMMPDRLATLLLRQQQDPDFGCLVESTAEVKEPDSQARPQRA</sequence>
<dbReference type="SMART" id="SM00052">
    <property type="entry name" value="EAL"/>
    <property type="match status" value="1"/>
</dbReference>
<dbReference type="InterPro" id="IPR000160">
    <property type="entry name" value="GGDEF_dom"/>
</dbReference>
<evidence type="ECO:0000313" key="5">
    <source>
        <dbReference type="Proteomes" id="UP000253769"/>
    </source>
</evidence>
<dbReference type="RefSeq" id="WP_114694783.1">
    <property type="nucleotide sequence ID" value="NZ_QQOH01000001.1"/>
</dbReference>
<dbReference type="Pfam" id="PF00563">
    <property type="entry name" value="EAL"/>
    <property type="match status" value="1"/>
</dbReference>
<dbReference type="InterPro" id="IPR035919">
    <property type="entry name" value="EAL_sf"/>
</dbReference>
<dbReference type="CDD" id="cd01949">
    <property type="entry name" value="GGDEF"/>
    <property type="match status" value="1"/>
</dbReference>
<dbReference type="PROSITE" id="PS50883">
    <property type="entry name" value="EAL"/>
    <property type="match status" value="1"/>
</dbReference>
<dbReference type="InterPro" id="IPR001633">
    <property type="entry name" value="EAL_dom"/>
</dbReference>
<keyword evidence="1" id="KW-1133">Transmembrane helix</keyword>
<dbReference type="InterPro" id="IPR052155">
    <property type="entry name" value="Biofilm_reg_signaling"/>
</dbReference>
<organism evidence="4 5">
    <name type="scientific">Motiliproteus coralliicola</name>
    <dbReference type="NCBI Taxonomy" id="2283196"/>
    <lineage>
        <taxon>Bacteria</taxon>
        <taxon>Pseudomonadati</taxon>
        <taxon>Pseudomonadota</taxon>
        <taxon>Gammaproteobacteria</taxon>
        <taxon>Oceanospirillales</taxon>
        <taxon>Oceanospirillaceae</taxon>
        <taxon>Motiliproteus</taxon>
    </lineage>
</organism>
<feature type="transmembrane region" description="Helical" evidence="1">
    <location>
        <begin position="6"/>
        <end position="27"/>
    </location>
</feature>